<proteinExistence type="predicted"/>
<gene>
    <name evidence="1" type="ORF">A3A74_00345</name>
</gene>
<protein>
    <submittedName>
        <fullName evidence="1">Uncharacterized protein</fullName>
    </submittedName>
</protein>
<name>A0A1F7IB21_9BACT</name>
<evidence type="ECO:0000313" key="2">
    <source>
        <dbReference type="Proteomes" id="UP000179270"/>
    </source>
</evidence>
<reference evidence="1 2" key="1">
    <citation type="journal article" date="2016" name="Nat. Commun.">
        <title>Thousands of microbial genomes shed light on interconnected biogeochemical processes in an aquifer system.</title>
        <authorList>
            <person name="Anantharaman K."/>
            <person name="Brown C.T."/>
            <person name="Hug L.A."/>
            <person name="Sharon I."/>
            <person name="Castelle C.J."/>
            <person name="Probst A.J."/>
            <person name="Thomas B.C."/>
            <person name="Singh A."/>
            <person name="Wilkins M.J."/>
            <person name="Karaoz U."/>
            <person name="Brodie E.L."/>
            <person name="Williams K.H."/>
            <person name="Hubbard S.S."/>
            <person name="Banfield J.F."/>
        </authorList>
    </citation>
    <scope>NUCLEOTIDE SEQUENCE [LARGE SCALE GENOMIC DNA]</scope>
</reference>
<dbReference type="STRING" id="1802055.A3A74_00345"/>
<dbReference type="Proteomes" id="UP000179270">
    <property type="component" value="Unassembled WGS sequence"/>
</dbReference>
<dbReference type="EMBL" id="MGAF01000031">
    <property type="protein sequence ID" value="OGK40563.1"/>
    <property type="molecule type" value="Genomic_DNA"/>
</dbReference>
<organism evidence="1 2">
    <name type="scientific">Candidatus Roizmanbacteria bacterium RIFCSPLOWO2_01_FULL_35_13</name>
    <dbReference type="NCBI Taxonomy" id="1802055"/>
    <lineage>
        <taxon>Bacteria</taxon>
        <taxon>Candidatus Roizmaniibacteriota</taxon>
    </lineage>
</organism>
<dbReference type="AlphaFoldDB" id="A0A1F7IB21"/>
<comment type="caution">
    <text evidence="1">The sequence shown here is derived from an EMBL/GenBank/DDBJ whole genome shotgun (WGS) entry which is preliminary data.</text>
</comment>
<evidence type="ECO:0000313" key="1">
    <source>
        <dbReference type="EMBL" id="OGK40563.1"/>
    </source>
</evidence>
<accession>A0A1F7IB21</accession>
<sequence>MLPKFSTYETSHNVKEASYFLQSDLEITTNEGIGASRTIIGDPMLSKINLAIADNLLLVKPTADTPFRITVNALTEAKPRGLEKSPTPGGDVSMVMALITKPIEEISKGDPRSTVTIFSESSDGLSQTPISHIWNNFSEFEKEWNEMCERIGENVNPVIGWDGLFQRIAVAFSKDSGRSPFSKKIILDWTINEGLLRSLSIESERKKADQILLESLENFRKGIAVYFGLRAKHREWVLKPLMDKIKEAQNFTWRWAANGPGAITMTTLSPWLNDTWLLYADYWKSFADPVALNPCIPGQLEITRGFQTDPALSKMLGEFTLQNNISDLNAFIDSLLSSSVDPTLVNELQMGKPGINYGVFTSNRDQLHLGSMATWPHVRIIDTNKMAKGIIHMATTFTDGALKKDRAFERGQITVEEIERATSAIVKGPLAARENIKPFKEPLKDDISANIYKISVE</sequence>